<dbReference type="GO" id="GO:0008168">
    <property type="term" value="F:methyltransferase activity"/>
    <property type="evidence" value="ECO:0007669"/>
    <property type="project" value="InterPro"/>
</dbReference>
<keyword evidence="4" id="KW-1185">Reference proteome</keyword>
<evidence type="ECO:0000313" key="3">
    <source>
        <dbReference type="EMBL" id="TRM57403.1"/>
    </source>
</evidence>
<dbReference type="EMBL" id="VDMD01000048">
    <property type="protein sequence ID" value="TRM57403.1"/>
    <property type="molecule type" value="Genomic_DNA"/>
</dbReference>
<protein>
    <recommendedName>
        <fullName evidence="2">Ribosomal RNA methyltransferase FtsJ domain-containing protein</fullName>
    </recommendedName>
</protein>
<reference evidence="3 4" key="1">
    <citation type="journal article" date="2019" name="New Phytol.">
        <title>Comparative genomics reveals unique wood-decay strategies and fruiting body development in the Schizophyllaceae.</title>
        <authorList>
            <person name="Almasi E."/>
            <person name="Sahu N."/>
            <person name="Krizsan K."/>
            <person name="Balint B."/>
            <person name="Kovacs G.M."/>
            <person name="Kiss B."/>
            <person name="Cseklye J."/>
            <person name="Drula E."/>
            <person name="Henrissat B."/>
            <person name="Nagy I."/>
            <person name="Chovatia M."/>
            <person name="Adam C."/>
            <person name="LaButti K."/>
            <person name="Lipzen A."/>
            <person name="Riley R."/>
            <person name="Grigoriev I.V."/>
            <person name="Nagy L.G."/>
        </authorList>
    </citation>
    <scope>NUCLEOTIDE SEQUENCE [LARGE SCALE GENOMIC DNA]</scope>
    <source>
        <strain evidence="3 4">NL-1724</strain>
    </source>
</reference>
<dbReference type="Proteomes" id="UP000320762">
    <property type="component" value="Unassembled WGS sequence"/>
</dbReference>
<feature type="compositionally biased region" description="Basic and acidic residues" evidence="1">
    <location>
        <begin position="17"/>
        <end position="38"/>
    </location>
</feature>
<dbReference type="Pfam" id="PF01728">
    <property type="entry name" value="FtsJ"/>
    <property type="match status" value="1"/>
</dbReference>
<dbReference type="InterPro" id="IPR029063">
    <property type="entry name" value="SAM-dependent_MTases_sf"/>
</dbReference>
<dbReference type="STRING" id="97359.A0A550BXZ6"/>
<accession>A0A550BXZ6</accession>
<feature type="region of interest" description="Disordered" evidence="1">
    <location>
        <begin position="17"/>
        <end position="40"/>
    </location>
</feature>
<evidence type="ECO:0000256" key="1">
    <source>
        <dbReference type="SAM" id="MobiDB-lite"/>
    </source>
</evidence>
<dbReference type="OrthoDB" id="417125at2759"/>
<evidence type="ECO:0000313" key="4">
    <source>
        <dbReference type="Proteomes" id="UP000320762"/>
    </source>
</evidence>
<gene>
    <name evidence="3" type="ORF">BD626DRAFT_574589</name>
</gene>
<sequence>MPALTKNAERENLQRLKRQNRERPLHLTHMRHQERNADEATPEMEGIWFENMKEVMREIDWATEGTALPREGSFNFLDLGCCPGGFSSYILKKNPDAVGVGVSLPDGHNYRLEEELRPRHELIWADLLRYRLRPTPEGADLVDLPWGFCCRQFDLVVLDGHPLRLQKARTTSVGPRLLVAQLILSLQTVRRGGTIIVKLSAVERPDTQAILYMLDALASQLTTCKPVSMHATRDTFYVVAQDVQMEGIPPASHGWTLRMDRLLWDLMLRWATVTFGALVDDLQAWDFVCPHKLLLTTYRKRLDKLAEPVLRVQCLALEGLRKQELGDGL</sequence>
<organism evidence="3 4">
    <name type="scientific">Schizophyllum amplum</name>
    <dbReference type="NCBI Taxonomy" id="97359"/>
    <lineage>
        <taxon>Eukaryota</taxon>
        <taxon>Fungi</taxon>
        <taxon>Dikarya</taxon>
        <taxon>Basidiomycota</taxon>
        <taxon>Agaricomycotina</taxon>
        <taxon>Agaricomycetes</taxon>
        <taxon>Agaricomycetidae</taxon>
        <taxon>Agaricales</taxon>
        <taxon>Schizophyllaceae</taxon>
        <taxon>Schizophyllum</taxon>
    </lineage>
</organism>
<proteinExistence type="predicted"/>
<dbReference type="SUPFAM" id="SSF53335">
    <property type="entry name" value="S-adenosyl-L-methionine-dependent methyltransferases"/>
    <property type="match status" value="1"/>
</dbReference>
<name>A0A550BXZ6_9AGAR</name>
<dbReference type="GO" id="GO:0032259">
    <property type="term" value="P:methylation"/>
    <property type="evidence" value="ECO:0007669"/>
    <property type="project" value="InterPro"/>
</dbReference>
<feature type="domain" description="Ribosomal RNA methyltransferase FtsJ" evidence="2">
    <location>
        <begin position="75"/>
        <end position="241"/>
    </location>
</feature>
<dbReference type="InterPro" id="IPR002877">
    <property type="entry name" value="RNA_MeTrfase_FtsJ_dom"/>
</dbReference>
<evidence type="ECO:0000259" key="2">
    <source>
        <dbReference type="Pfam" id="PF01728"/>
    </source>
</evidence>
<dbReference type="AlphaFoldDB" id="A0A550BXZ6"/>
<dbReference type="Gene3D" id="3.40.50.150">
    <property type="entry name" value="Vaccinia Virus protein VP39"/>
    <property type="match status" value="1"/>
</dbReference>
<comment type="caution">
    <text evidence="3">The sequence shown here is derived from an EMBL/GenBank/DDBJ whole genome shotgun (WGS) entry which is preliminary data.</text>
</comment>
<dbReference type="Gene3D" id="3.40.50.12760">
    <property type="match status" value="1"/>
</dbReference>